<gene>
    <name evidence="1" type="ORF">AB4Y32_20325</name>
</gene>
<dbReference type="Proteomes" id="UP001558850">
    <property type="component" value="Unassembled WGS sequence"/>
</dbReference>
<comment type="caution">
    <text evidence="1">The sequence shown here is derived from an EMBL/GenBank/DDBJ whole genome shotgun (WGS) entry which is preliminary data.</text>
</comment>
<evidence type="ECO:0000313" key="2">
    <source>
        <dbReference type="Proteomes" id="UP001558850"/>
    </source>
</evidence>
<accession>A0ACC6U3E3</accession>
<reference evidence="1" key="1">
    <citation type="submission" date="2024-07" db="EMBL/GenBank/DDBJ databases">
        <title>A survey of Mimosa microsymbionts across Brazilian biomes reveals a high diversity of Paraburkholderia nodulating endemic species, but also that Cupriavidus is common as a symbiont of widespread species.</title>
        <authorList>
            <person name="Rouws L."/>
            <person name="Barauna A."/>
            <person name="Beukes C."/>
            <person name="Rouws J.R.C."/>
            <person name="De Faria S.M."/>
            <person name="Gross E."/>
            <person name="Bueno Dos Reis Junior F."/>
            <person name="Simon M.F."/>
            <person name="Maluk M."/>
            <person name="Odee D.W."/>
            <person name="Kenicer G."/>
            <person name="Young J.P.W."/>
            <person name="Reis V.M."/>
            <person name="Zilli J."/>
            <person name="James E.K."/>
        </authorList>
    </citation>
    <scope>NUCLEOTIDE SEQUENCE</scope>
    <source>
        <strain evidence="1">EG181B</strain>
    </source>
</reference>
<name>A0ACC6U3E3_9BURK</name>
<sequence length="45" mass="5072">MSNTQCGLHPFFLPRPTPRNAAHVPHFPLTLASLSSSDYLKRYVC</sequence>
<keyword evidence="2" id="KW-1185">Reference proteome</keyword>
<organism evidence="1 2">
    <name type="scientific">Paraburkholderia phymatum</name>
    <dbReference type="NCBI Taxonomy" id="148447"/>
    <lineage>
        <taxon>Bacteria</taxon>
        <taxon>Pseudomonadati</taxon>
        <taxon>Pseudomonadota</taxon>
        <taxon>Betaproteobacteria</taxon>
        <taxon>Burkholderiales</taxon>
        <taxon>Burkholderiaceae</taxon>
        <taxon>Paraburkholderia</taxon>
    </lineage>
</organism>
<protein>
    <submittedName>
        <fullName evidence="1">Uncharacterized protein</fullName>
    </submittedName>
</protein>
<evidence type="ECO:0000313" key="1">
    <source>
        <dbReference type="EMBL" id="MEX3934119.1"/>
    </source>
</evidence>
<dbReference type="EMBL" id="JBFRCH010000011">
    <property type="protein sequence ID" value="MEX3934119.1"/>
    <property type="molecule type" value="Genomic_DNA"/>
</dbReference>
<proteinExistence type="predicted"/>